<evidence type="ECO:0000256" key="1">
    <source>
        <dbReference type="ARBA" id="ARBA00004123"/>
    </source>
</evidence>
<keyword evidence="4" id="KW-0963">Cytoplasm</keyword>
<dbReference type="GO" id="GO:0005634">
    <property type="term" value="C:nucleus"/>
    <property type="evidence" value="ECO:0007669"/>
    <property type="project" value="UniProtKB-SubCell"/>
</dbReference>
<gene>
    <name evidence="7" type="ORF">AaeL_AAEL003034</name>
</gene>
<accession>A0A1S4F3N1</accession>
<dbReference type="AlphaFoldDB" id="A0A1S4F3N1"/>
<reference evidence="7" key="1">
    <citation type="submission" date="2005-10" db="EMBL/GenBank/DDBJ databases">
        <authorList>
            <person name="Loftus B.J."/>
            <person name="Nene V.M."/>
            <person name="Hannick L.I."/>
            <person name="Bidwell S."/>
            <person name="Haas B."/>
            <person name="Amedeo P."/>
            <person name="Orvis J."/>
            <person name="Wortman J.R."/>
            <person name="White O.R."/>
            <person name="Salzberg S."/>
            <person name="Shumway M."/>
            <person name="Koo H."/>
            <person name="Zhao Y."/>
            <person name="Holmes M."/>
            <person name="Miller J."/>
            <person name="Schatz M."/>
            <person name="Pop M."/>
            <person name="Pai G."/>
            <person name="Utterback T."/>
            <person name="Rogers Y.-H."/>
            <person name="Kravitz S."/>
            <person name="Fraser C.M."/>
        </authorList>
    </citation>
    <scope>NUCLEOTIDE SEQUENCE</scope>
    <source>
        <strain evidence="7">Liverpool</strain>
    </source>
</reference>
<protein>
    <recommendedName>
        <fullName evidence="3">NudC domain-containing protein 1</fullName>
    </recommendedName>
</protein>
<evidence type="ECO:0000313" key="8">
    <source>
        <dbReference type="Proteomes" id="UP000682892"/>
    </source>
</evidence>
<dbReference type="Proteomes" id="UP000682892">
    <property type="component" value="Chromosome 1"/>
</dbReference>
<name>A0A1S4F3N1_AEDAE</name>
<dbReference type="HOGENOM" id="CLU_021010_1_0_1"/>
<dbReference type="InterPro" id="IPR008978">
    <property type="entry name" value="HSP20-like_chaperone"/>
</dbReference>
<dbReference type="GO" id="GO:0005737">
    <property type="term" value="C:cytoplasm"/>
    <property type="evidence" value="ECO:0007669"/>
    <property type="project" value="UniProtKB-SubCell"/>
</dbReference>
<evidence type="ECO:0000256" key="2">
    <source>
        <dbReference type="ARBA" id="ARBA00004496"/>
    </source>
</evidence>
<comment type="subcellular location">
    <subcellularLocation>
        <location evidence="2">Cytoplasm</location>
    </subcellularLocation>
    <subcellularLocation>
        <location evidence="1">Nucleus</location>
    </subcellularLocation>
</comment>
<dbReference type="PROSITE" id="PS51203">
    <property type="entry name" value="CS"/>
    <property type="match status" value="1"/>
</dbReference>
<feature type="domain" description="CS" evidence="6">
    <location>
        <begin position="272"/>
        <end position="356"/>
    </location>
</feature>
<evidence type="ECO:0000313" key="7">
    <source>
        <dbReference type="EMBL" id="EAT45708.1"/>
    </source>
</evidence>
<evidence type="ECO:0000259" key="6">
    <source>
        <dbReference type="PROSITE" id="PS51203"/>
    </source>
</evidence>
<sequence length="557" mass="62612">MKTVELRPDRSLLKPNFDGYKLSLEPIPILRTDLAEGSVQPNRIRPSEEQYSHLHAQMFGLQNLLVRDPWATGSCYFVNRELIVSWIQYNEITGRLLPLGKVFKIDAEENGSGESYNCSLVFLSEKFALVADGRSGLQIVDTGDRRKGGEWHKVFALTCPEWPGSCVLEDGRFEIVNGERQIHAIGAYVVQENGAFQTVLHWVKIVQKSSNDPWEFHSSKALKGRGYAYYCALEPKSNALVVASDKPFKFVTSAEEESVDPPMNEDNEAVMPETSSFSWTQTMENITITVPKVEGLDYKITNEHLKLSVSSGATSIINSEGWFAGVDGELTSWINESEEIQITLFKTIPGLWPFLYPGCPEEKCERMDQDMAPASNLTSQLEECDFGTTGDDTEYTIERFDNTSNETTHRIFLGGNAPLFRVMLRPGFPDAIALRNDVDACLWIQHPGTDWFLRHEGTLHAFGYVQASKQQRKFMSCSPDVNYAVICEAQRHVFIYKGNYNTAGGLRNRNGPQVSIGQQKLVSLEGNSEILGICCENDYTILLLEGEVLVLQLRIEE</sequence>
<reference evidence="7" key="3">
    <citation type="submission" date="2012-09" db="EMBL/GenBank/DDBJ databases">
        <authorList>
            <consortium name="VectorBase"/>
        </authorList>
    </citation>
    <scope>NUCLEOTIDE SEQUENCE</scope>
    <source>
        <strain evidence="7">Liverpool</strain>
    </source>
</reference>
<dbReference type="OMA" id="DTRFVHH"/>
<proteinExistence type="predicted"/>
<evidence type="ECO:0000256" key="4">
    <source>
        <dbReference type="ARBA" id="ARBA00022490"/>
    </source>
</evidence>
<dbReference type="SUPFAM" id="SSF49764">
    <property type="entry name" value="HSP20-like chaperones"/>
    <property type="match status" value="1"/>
</dbReference>
<dbReference type="OrthoDB" id="428655at2759"/>
<dbReference type="PANTHER" id="PTHR21664:SF1">
    <property type="entry name" value="NUDC DOMAIN-CONTAINING PROTEIN 1"/>
    <property type="match status" value="1"/>
</dbReference>
<dbReference type="KEGG" id="aag:5576878"/>
<dbReference type="PANTHER" id="PTHR21664">
    <property type="entry name" value="CHRONIC MYELOGENOUS LEUKEMIA TUMOR ANTIGEN 66"/>
    <property type="match status" value="1"/>
</dbReference>
<evidence type="ECO:0000256" key="5">
    <source>
        <dbReference type="ARBA" id="ARBA00023242"/>
    </source>
</evidence>
<dbReference type="CDD" id="cd06467">
    <property type="entry name" value="p23_NUDC_like"/>
    <property type="match status" value="1"/>
</dbReference>
<dbReference type="Pfam" id="PF04969">
    <property type="entry name" value="CS"/>
    <property type="match status" value="1"/>
</dbReference>
<dbReference type="EMBL" id="CH477260">
    <property type="protein sequence ID" value="EAT45708.1"/>
    <property type="molecule type" value="Genomic_DNA"/>
</dbReference>
<dbReference type="Gene3D" id="2.60.40.790">
    <property type="match status" value="1"/>
</dbReference>
<reference evidence="7" key="2">
    <citation type="journal article" date="2007" name="Science">
        <title>Genome sequence of Aedes aegypti, a major arbovirus vector.</title>
        <authorList>
            <person name="Nene V."/>
            <person name="Wortman J.R."/>
            <person name="Lawson D."/>
            <person name="Haas B."/>
            <person name="Kodira C."/>
            <person name="Tu Z.J."/>
            <person name="Loftus B."/>
            <person name="Xi Z."/>
            <person name="Megy K."/>
            <person name="Grabherr M."/>
            <person name="Ren Q."/>
            <person name="Zdobnov E.M."/>
            <person name="Lobo N.F."/>
            <person name="Campbell K.S."/>
            <person name="Brown S.E."/>
            <person name="Bonaldo M.F."/>
            <person name="Zhu J."/>
            <person name="Sinkins S.P."/>
            <person name="Hogenkamp D.G."/>
            <person name="Amedeo P."/>
            <person name="Arensburger P."/>
            <person name="Atkinson P.W."/>
            <person name="Bidwell S."/>
            <person name="Biedler J."/>
            <person name="Birney E."/>
            <person name="Bruggner R.V."/>
            <person name="Costas J."/>
            <person name="Coy M.R."/>
            <person name="Crabtree J."/>
            <person name="Crawford M."/>
            <person name="Debruyn B."/>
            <person name="Decaprio D."/>
            <person name="Eiglmeier K."/>
            <person name="Eisenstadt E."/>
            <person name="El-Dorry H."/>
            <person name="Gelbart W.M."/>
            <person name="Gomes S.L."/>
            <person name="Hammond M."/>
            <person name="Hannick L.I."/>
            <person name="Hogan J.R."/>
            <person name="Holmes M.H."/>
            <person name="Jaffe D."/>
            <person name="Johnston J.S."/>
            <person name="Kennedy R.C."/>
            <person name="Koo H."/>
            <person name="Kravitz S."/>
            <person name="Kriventseva E.V."/>
            <person name="Kulp D."/>
            <person name="Labutti K."/>
            <person name="Lee E."/>
            <person name="Li S."/>
            <person name="Lovin D.D."/>
            <person name="Mao C."/>
            <person name="Mauceli E."/>
            <person name="Menck C.F."/>
            <person name="Miller J.R."/>
            <person name="Montgomery P."/>
            <person name="Mori A."/>
            <person name="Nascimento A.L."/>
            <person name="Naveira H.F."/>
            <person name="Nusbaum C."/>
            <person name="O'leary S."/>
            <person name="Orvis J."/>
            <person name="Pertea M."/>
            <person name="Quesneville H."/>
            <person name="Reidenbach K.R."/>
            <person name="Rogers Y.H."/>
            <person name="Roth C.W."/>
            <person name="Schneider J.R."/>
            <person name="Schatz M."/>
            <person name="Shumway M."/>
            <person name="Stanke M."/>
            <person name="Stinson E.O."/>
            <person name="Tubio J.M."/>
            <person name="Vanzee J.P."/>
            <person name="Verjovski-Almeida S."/>
            <person name="Werner D."/>
            <person name="White O."/>
            <person name="Wyder S."/>
            <person name="Zeng Q."/>
            <person name="Zhao Q."/>
            <person name="Zhao Y."/>
            <person name="Hill C.A."/>
            <person name="Raikhel A.S."/>
            <person name="Soares M.B."/>
            <person name="Knudson D.L."/>
            <person name="Lee N.H."/>
            <person name="Galagan J."/>
            <person name="Salzberg S.L."/>
            <person name="Paulsen I.T."/>
            <person name="Dimopoulos G."/>
            <person name="Collins F.H."/>
            <person name="Birren B."/>
            <person name="Fraser-Liggett C.M."/>
            <person name="Severson D.W."/>
        </authorList>
    </citation>
    <scope>NUCLEOTIDE SEQUENCE [LARGE SCALE GENOMIC DNA]</scope>
    <source>
        <strain evidence="7">Liverpool</strain>
    </source>
</reference>
<evidence type="ECO:0000256" key="3">
    <source>
        <dbReference type="ARBA" id="ARBA00018915"/>
    </source>
</evidence>
<dbReference type="InterPro" id="IPR007052">
    <property type="entry name" value="CS_dom"/>
</dbReference>
<organism evidence="7 8">
    <name type="scientific">Aedes aegypti</name>
    <name type="common">Yellowfever mosquito</name>
    <name type="synonym">Culex aegypti</name>
    <dbReference type="NCBI Taxonomy" id="7159"/>
    <lineage>
        <taxon>Eukaryota</taxon>
        <taxon>Metazoa</taxon>
        <taxon>Ecdysozoa</taxon>
        <taxon>Arthropoda</taxon>
        <taxon>Hexapoda</taxon>
        <taxon>Insecta</taxon>
        <taxon>Pterygota</taxon>
        <taxon>Neoptera</taxon>
        <taxon>Endopterygota</taxon>
        <taxon>Diptera</taxon>
        <taxon>Nematocera</taxon>
        <taxon>Culicoidea</taxon>
        <taxon>Culicidae</taxon>
        <taxon>Culicinae</taxon>
        <taxon>Aedini</taxon>
        <taxon>Aedes</taxon>
        <taxon>Stegomyia</taxon>
    </lineage>
</organism>
<dbReference type="InterPro" id="IPR037895">
    <property type="entry name" value="NUDCD1"/>
</dbReference>
<keyword evidence="5" id="KW-0539">Nucleus</keyword>